<dbReference type="Proteomes" id="UP000319712">
    <property type="component" value="Unassembled WGS sequence"/>
</dbReference>
<evidence type="ECO:0000256" key="1">
    <source>
        <dbReference type="ARBA" id="ARBA00022485"/>
    </source>
</evidence>
<dbReference type="Pfam" id="PF03167">
    <property type="entry name" value="UDG"/>
    <property type="match status" value="1"/>
</dbReference>
<evidence type="ECO:0000256" key="3">
    <source>
        <dbReference type="ARBA" id="ARBA00022763"/>
    </source>
</evidence>
<keyword evidence="11" id="KW-1185">Reference proteome</keyword>
<dbReference type="OrthoDB" id="195170at2157"/>
<dbReference type="Gene3D" id="3.40.470.10">
    <property type="entry name" value="Uracil-DNA glycosylase-like domain"/>
    <property type="match status" value="1"/>
</dbReference>
<dbReference type="InterPro" id="IPR036895">
    <property type="entry name" value="Uracil-DNA_glycosylase-like_sf"/>
</dbReference>
<keyword evidence="3" id="KW-0227">DNA damage</keyword>
<keyword evidence="6" id="KW-0411">Iron-sulfur</keyword>
<dbReference type="RefSeq" id="WP_142986856.1">
    <property type="nucleotide sequence ID" value="NZ_FXTD01000007.1"/>
</dbReference>
<feature type="domain" description="Uracil-DNA glycosylase-like" evidence="9">
    <location>
        <begin position="23"/>
        <end position="190"/>
    </location>
</feature>
<keyword evidence="7" id="KW-0234">DNA repair</keyword>
<evidence type="ECO:0000256" key="6">
    <source>
        <dbReference type="ARBA" id="ARBA00023014"/>
    </source>
</evidence>
<sequence length="232" mass="25443">MKNVTDRTRNPFGMRPDCPTFVPGYGDANADFHVIGDHPGVHGGVDERIPFTGEPWSAAFLEALTDAGLLTEVVEDDGPHDADGDGSSGPGSDDDDPGRVSTDRTFLSYLHMCLPDGEPTAASYDDMERYFDAELRAIAAHVLLPVGAKATDHVLRQYTARAWKTEVDMDALHGEELLGSGWLVLPIKEPAEWDDGDADELVEALRRLRSTDFRRETDLGRFIAGSDPYLVR</sequence>
<protein>
    <submittedName>
        <fullName evidence="10">Uracil-DNA glycosylase</fullName>
    </submittedName>
</protein>
<accession>A0A521DIJ6</accession>
<gene>
    <name evidence="10" type="ORF">SAMN06264867_10740</name>
</gene>
<dbReference type="SUPFAM" id="SSF52141">
    <property type="entry name" value="Uracil-DNA glycosylase-like"/>
    <property type="match status" value="1"/>
</dbReference>
<dbReference type="InterPro" id="IPR051536">
    <property type="entry name" value="UDG_Type-4/5"/>
</dbReference>
<dbReference type="GO" id="GO:0051539">
    <property type="term" value="F:4 iron, 4 sulfur cluster binding"/>
    <property type="evidence" value="ECO:0007669"/>
    <property type="project" value="UniProtKB-KW"/>
</dbReference>
<dbReference type="PANTHER" id="PTHR33693">
    <property type="entry name" value="TYPE-5 URACIL-DNA GLYCOSYLASE"/>
    <property type="match status" value="1"/>
</dbReference>
<keyword evidence="4" id="KW-0378">Hydrolase</keyword>
<keyword evidence="2" id="KW-0479">Metal-binding</keyword>
<evidence type="ECO:0000313" key="11">
    <source>
        <dbReference type="Proteomes" id="UP000319712"/>
    </source>
</evidence>
<evidence type="ECO:0000256" key="8">
    <source>
        <dbReference type="SAM" id="MobiDB-lite"/>
    </source>
</evidence>
<dbReference type="EMBL" id="FXTD01000007">
    <property type="protein sequence ID" value="SMO71537.1"/>
    <property type="molecule type" value="Genomic_DNA"/>
</dbReference>
<proteinExistence type="predicted"/>
<evidence type="ECO:0000256" key="4">
    <source>
        <dbReference type="ARBA" id="ARBA00022801"/>
    </source>
</evidence>
<dbReference type="GO" id="GO:0046872">
    <property type="term" value="F:metal ion binding"/>
    <property type="evidence" value="ECO:0007669"/>
    <property type="project" value="UniProtKB-KW"/>
</dbReference>
<dbReference type="PANTHER" id="PTHR33693:SF1">
    <property type="entry name" value="TYPE-4 URACIL-DNA GLYCOSYLASE"/>
    <property type="match status" value="1"/>
</dbReference>
<evidence type="ECO:0000256" key="7">
    <source>
        <dbReference type="ARBA" id="ARBA00023204"/>
    </source>
</evidence>
<keyword evidence="1" id="KW-0004">4Fe-4S</keyword>
<organism evidence="10 11">
    <name type="scientific">Halorubrum cibi</name>
    <dbReference type="NCBI Taxonomy" id="413815"/>
    <lineage>
        <taxon>Archaea</taxon>
        <taxon>Methanobacteriati</taxon>
        <taxon>Methanobacteriota</taxon>
        <taxon>Stenosarchaea group</taxon>
        <taxon>Halobacteria</taxon>
        <taxon>Halobacteriales</taxon>
        <taxon>Haloferacaceae</taxon>
        <taxon>Halorubrum</taxon>
    </lineage>
</organism>
<keyword evidence="5" id="KW-0408">Iron</keyword>
<dbReference type="GO" id="GO:0006281">
    <property type="term" value="P:DNA repair"/>
    <property type="evidence" value="ECO:0007669"/>
    <property type="project" value="UniProtKB-KW"/>
</dbReference>
<evidence type="ECO:0000259" key="9">
    <source>
        <dbReference type="Pfam" id="PF03167"/>
    </source>
</evidence>
<dbReference type="InterPro" id="IPR005122">
    <property type="entry name" value="Uracil-DNA_glycosylase-like"/>
</dbReference>
<name>A0A521DIJ6_9EURY</name>
<evidence type="ECO:0000256" key="2">
    <source>
        <dbReference type="ARBA" id="ARBA00022723"/>
    </source>
</evidence>
<reference evidence="10 11" key="1">
    <citation type="submission" date="2017-05" db="EMBL/GenBank/DDBJ databases">
        <authorList>
            <person name="Varghese N."/>
            <person name="Submissions S."/>
        </authorList>
    </citation>
    <scope>NUCLEOTIDE SEQUENCE [LARGE SCALE GENOMIC DNA]</scope>
    <source>
        <strain evidence="10 11">DSM 19504</strain>
    </source>
</reference>
<evidence type="ECO:0000313" key="10">
    <source>
        <dbReference type="EMBL" id="SMO71537.1"/>
    </source>
</evidence>
<feature type="region of interest" description="Disordered" evidence="8">
    <location>
        <begin position="75"/>
        <end position="100"/>
    </location>
</feature>
<dbReference type="GO" id="GO:0097506">
    <property type="term" value="F:deaminated base DNA N-glycosylase activity"/>
    <property type="evidence" value="ECO:0007669"/>
    <property type="project" value="UniProtKB-ARBA"/>
</dbReference>
<evidence type="ECO:0000256" key="5">
    <source>
        <dbReference type="ARBA" id="ARBA00023004"/>
    </source>
</evidence>
<dbReference type="AlphaFoldDB" id="A0A521DIJ6"/>